<organism evidence="1 2">
    <name type="scientific">Pedobacter cryoconitis</name>
    <dbReference type="NCBI Taxonomy" id="188932"/>
    <lineage>
        <taxon>Bacteria</taxon>
        <taxon>Pseudomonadati</taxon>
        <taxon>Bacteroidota</taxon>
        <taxon>Sphingobacteriia</taxon>
        <taxon>Sphingobacteriales</taxon>
        <taxon>Sphingobacteriaceae</taxon>
        <taxon>Pedobacter</taxon>
    </lineage>
</organism>
<proteinExistence type="predicted"/>
<sequence length="193" mass="22326">MEDRLTIYPADNIQWRKWLESNHLECKGVWLIYNKKIKGGELPGLSWGEAVDTALCFGWIDSKKLPIDEKKFMQFFSKRNPKSGWSKINKEKAENLIELGLMTGAGLRIIEAAKYDGSWNALDAVEKLIMPKELALILDEHNHCKVFFTSLSNSVKKSVFYWLLSAKREETRNRRVAEILRFTSEGKLPKQFS</sequence>
<accession>A0A7W8ZHZ3</accession>
<dbReference type="Pfam" id="PF13376">
    <property type="entry name" value="OmdA"/>
    <property type="match status" value="1"/>
</dbReference>
<dbReference type="EMBL" id="JACHCE010000001">
    <property type="protein sequence ID" value="MBB5634381.1"/>
    <property type="molecule type" value="Genomic_DNA"/>
</dbReference>
<protein>
    <submittedName>
        <fullName evidence="1">Uncharacterized protein YdeI (YjbR/CyaY-like superfamily)</fullName>
    </submittedName>
</protein>
<name>A0A7W8ZHZ3_9SPHI</name>
<gene>
    <name evidence="1" type="ORF">HDE68_000266</name>
</gene>
<evidence type="ECO:0000313" key="1">
    <source>
        <dbReference type="EMBL" id="MBB5634381.1"/>
    </source>
</evidence>
<comment type="caution">
    <text evidence="1">The sequence shown here is derived from an EMBL/GenBank/DDBJ whole genome shotgun (WGS) entry which is preliminary data.</text>
</comment>
<evidence type="ECO:0000313" key="2">
    <source>
        <dbReference type="Proteomes" id="UP000537204"/>
    </source>
</evidence>
<dbReference type="AlphaFoldDB" id="A0A7W8ZHZ3"/>
<dbReference type="Proteomes" id="UP000537204">
    <property type="component" value="Unassembled WGS sequence"/>
</dbReference>
<dbReference type="RefSeq" id="WP_183878146.1">
    <property type="nucleotide sequence ID" value="NZ_JACHCE010000001.1"/>
</dbReference>
<reference evidence="1 2" key="1">
    <citation type="submission" date="2020-08" db="EMBL/GenBank/DDBJ databases">
        <title>Genomic Encyclopedia of Type Strains, Phase IV (KMG-V): Genome sequencing to study the core and pangenomes of soil and plant-associated prokaryotes.</title>
        <authorList>
            <person name="Whitman W."/>
        </authorList>
    </citation>
    <scope>NUCLEOTIDE SEQUENCE [LARGE SCALE GENOMIC DNA]</scope>
    <source>
        <strain evidence="1 2">S3M1</strain>
    </source>
</reference>